<dbReference type="OrthoDB" id="2564234at2759"/>
<keyword evidence="2" id="KW-1133">Transmembrane helix</keyword>
<evidence type="ECO:0000256" key="2">
    <source>
        <dbReference type="SAM" id="Phobius"/>
    </source>
</evidence>
<dbReference type="Proteomes" id="UP001150266">
    <property type="component" value="Unassembled WGS sequence"/>
</dbReference>
<protein>
    <submittedName>
        <fullName evidence="3">Uncharacterized protein</fullName>
    </submittedName>
</protein>
<proteinExistence type="predicted"/>
<organism evidence="3 4">
    <name type="scientific">Lentinula aciculospora</name>
    <dbReference type="NCBI Taxonomy" id="153920"/>
    <lineage>
        <taxon>Eukaryota</taxon>
        <taxon>Fungi</taxon>
        <taxon>Dikarya</taxon>
        <taxon>Basidiomycota</taxon>
        <taxon>Agaricomycotina</taxon>
        <taxon>Agaricomycetes</taxon>
        <taxon>Agaricomycetidae</taxon>
        <taxon>Agaricales</taxon>
        <taxon>Marasmiineae</taxon>
        <taxon>Omphalotaceae</taxon>
        <taxon>Lentinula</taxon>
    </lineage>
</organism>
<keyword evidence="2" id="KW-0812">Transmembrane</keyword>
<keyword evidence="2" id="KW-0472">Membrane</keyword>
<name>A0A9W9DNY1_9AGAR</name>
<accession>A0A9W9DNY1</accession>
<gene>
    <name evidence="3" type="ORF">J3R30DRAFT_3473920</name>
</gene>
<dbReference type="Gene3D" id="2.60.120.260">
    <property type="entry name" value="Galactose-binding domain-like"/>
    <property type="match status" value="2"/>
</dbReference>
<sequence>MSGGVQLVDIVLDAYSPLLVYNPPVDNYTWCQGGFDGDPFTADYNNGTFMTTNRTNASVTLSFTGTGVQLVGSYRQNSGPYKIILDDEDLGLNRTGIPPSEPDFNYVYFDNRQSLEHGFHTIQLTNEYEGSVNNGIALAYVGVDYMSFSTVVPSTISDTRMQDSEFTYAPEEAWSTDAANFPDFDEGTVHYTSSSNATASLSFQGTRIIVYGAVGDIGAPYSVQIDDGEVLSYNGTSPGFGYHPGQVLYYADNLVNASHSINFVILSNVDAGSDPSNSTDSGSTNEFVASGGNNAAGSGSVPGVTFSIDYAIVDGYAEPASPSSSGSASSEALKKTLTSGDIVGIVIGCFGALAVFLVVSYILFRRHRVAQSNVHPTRQDDAFWTDRKQSDAQSRTSNTFNIKGLTPYPLNLGRSSSPLLLDRKTSRRTSEDSSSETQGERDYDAAEGYPAERERLKQGVAAREAKEAQASAIDPLPSYEV</sequence>
<feature type="compositionally biased region" description="Basic and acidic residues" evidence="1">
    <location>
        <begin position="421"/>
        <end position="431"/>
    </location>
</feature>
<evidence type="ECO:0000313" key="4">
    <source>
        <dbReference type="Proteomes" id="UP001150266"/>
    </source>
</evidence>
<feature type="region of interest" description="Disordered" evidence="1">
    <location>
        <begin position="409"/>
        <end position="481"/>
    </location>
</feature>
<keyword evidence="4" id="KW-1185">Reference proteome</keyword>
<reference evidence="3" key="1">
    <citation type="submission" date="2022-08" db="EMBL/GenBank/DDBJ databases">
        <title>A Global Phylogenomic Analysis of the Shiitake Genus Lentinula.</title>
        <authorList>
            <consortium name="DOE Joint Genome Institute"/>
            <person name="Sierra-Patev S."/>
            <person name="Min B."/>
            <person name="Naranjo-Ortiz M."/>
            <person name="Looney B."/>
            <person name="Konkel Z."/>
            <person name="Slot J.C."/>
            <person name="Sakamoto Y."/>
            <person name="Steenwyk J.L."/>
            <person name="Rokas A."/>
            <person name="Carro J."/>
            <person name="Camarero S."/>
            <person name="Ferreira P."/>
            <person name="Molpeceres G."/>
            <person name="Ruiz-Duenas F.J."/>
            <person name="Serrano A."/>
            <person name="Henrissat B."/>
            <person name="Drula E."/>
            <person name="Hughes K.W."/>
            <person name="Mata J.L."/>
            <person name="Ishikawa N.K."/>
            <person name="Vargas-Isla R."/>
            <person name="Ushijima S."/>
            <person name="Smith C.A."/>
            <person name="Ahrendt S."/>
            <person name="Andreopoulos W."/>
            <person name="He G."/>
            <person name="Labutti K."/>
            <person name="Lipzen A."/>
            <person name="Ng V."/>
            <person name="Riley R."/>
            <person name="Sandor L."/>
            <person name="Barry K."/>
            <person name="Martinez A.T."/>
            <person name="Xiao Y."/>
            <person name="Gibbons J.G."/>
            <person name="Terashima K."/>
            <person name="Grigoriev I.V."/>
            <person name="Hibbett D.S."/>
        </authorList>
    </citation>
    <scope>NUCLEOTIDE SEQUENCE</scope>
    <source>
        <strain evidence="3">JLM2183</strain>
    </source>
</reference>
<evidence type="ECO:0000256" key="1">
    <source>
        <dbReference type="SAM" id="MobiDB-lite"/>
    </source>
</evidence>
<evidence type="ECO:0000313" key="3">
    <source>
        <dbReference type="EMBL" id="KAJ4479074.1"/>
    </source>
</evidence>
<comment type="caution">
    <text evidence="3">The sequence shown here is derived from an EMBL/GenBank/DDBJ whole genome shotgun (WGS) entry which is preliminary data.</text>
</comment>
<dbReference type="EMBL" id="JAOTPV010000008">
    <property type="protein sequence ID" value="KAJ4479074.1"/>
    <property type="molecule type" value="Genomic_DNA"/>
</dbReference>
<feature type="compositionally biased region" description="Basic and acidic residues" evidence="1">
    <location>
        <begin position="438"/>
        <end position="467"/>
    </location>
</feature>
<dbReference type="AlphaFoldDB" id="A0A9W9DNY1"/>
<feature type="transmembrane region" description="Helical" evidence="2">
    <location>
        <begin position="342"/>
        <end position="364"/>
    </location>
</feature>